<feature type="domain" description="F-box" evidence="1">
    <location>
        <begin position="10"/>
        <end position="59"/>
    </location>
</feature>
<dbReference type="PROSITE" id="PS50181">
    <property type="entry name" value="FBOX"/>
    <property type="match status" value="1"/>
</dbReference>
<dbReference type="Proteomes" id="UP001281614">
    <property type="component" value="Unassembled WGS sequence"/>
</dbReference>
<gene>
    <name evidence="2" type="ORF">CKAH01_14135</name>
</gene>
<protein>
    <recommendedName>
        <fullName evidence="1">F-box domain-containing protein</fullName>
    </recommendedName>
</protein>
<comment type="caution">
    <text evidence="2">The sequence shown here is derived from an EMBL/GenBank/DDBJ whole genome shotgun (WGS) entry which is preliminary data.</text>
</comment>
<organism evidence="2 3">
    <name type="scientific">Colletotrichum kahawae</name>
    <name type="common">Coffee berry disease fungus</name>
    <dbReference type="NCBI Taxonomy" id="34407"/>
    <lineage>
        <taxon>Eukaryota</taxon>
        <taxon>Fungi</taxon>
        <taxon>Dikarya</taxon>
        <taxon>Ascomycota</taxon>
        <taxon>Pezizomycotina</taxon>
        <taxon>Sordariomycetes</taxon>
        <taxon>Hypocreomycetidae</taxon>
        <taxon>Glomerellales</taxon>
        <taxon>Glomerellaceae</taxon>
        <taxon>Colletotrichum</taxon>
        <taxon>Colletotrichum gloeosporioides species complex</taxon>
    </lineage>
</organism>
<name>A0AAE0DAN4_COLKA</name>
<evidence type="ECO:0000313" key="3">
    <source>
        <dbReference type="Proteomes" id="UP001281614"/>
    </source>
</evidence>
<evidence type="ECO:0000313" key="2">
    <source>
        <dbReference type="EMBL" id="KAK2771924.1"/>
    </source>
</evidence>
<keyword evidence="3" id="KW-1185">Reference proteome</keyword>
<dbReference type="InterPro" id="IPR001810">
    <property type="entry name" value="F-box_dom"/>
</dbReference>
<accession>A0AAE0DAN4</accession>
<reference evidence="2" key="1">
    <citation type="submission" date="2023-02" db="EMBL/GenBank/DDBJ databases">
        <title>Colletotrichum kahawae CIFC_Que2 genome sequencing and assembly.</title>
        <authorList>
            <person name="Baroncelli R."/>
        </authorList>
    </citation>
    <scope>NUCLEOTIDE SEQUENCE</scope>
    <source>
        <strain evidence="2">CIFC_Que2</strain>
    </source>
</reference>
<sequence>MAHNPAFRSSTGYLNVPSELFTMIISHLETRHLKQLMESNKAIYRLVEPVFYRKVWTRRQTCCDVAGLVSLLRRRPEICHFISVLNIDEMDEGGIRELLGFELPNLETMNIEHAHGTTKTVDTERRDKLNGAILLKPKLNRRTS</sequence>
<proteinExistence type="predicted"/>
<dbReference type="AlphaFoldDB" id="A0AAE0DAN4"/>
<evidence type="ECO:0000259" key="1">
    <source>
        <dbReference type="PROSITE" id="PS50181"/>
    </source>
</evidence>
<dbReference type="EMBL" id="VYYT01000074">
    <property type="protein sequence ID" value="KAK2771924.1"/>
    <property type="molecule type" value="Genomic_DNA"/>
</dbReference>